<dbReference type="OrthoDB" id="9793396at2"/>
<dbReference type="Proteomes" id="UP000527860">
    <property type="component" value="Unassembled WGS sequence"/>
</dbReference>
<gene>
    <name evidence="8" type="ORF">F7P68_0005125</name>
    <name evidence="7" type="ORF">SN16_03800</name>
</gene>
<organism evidence="7 9">
    <name type="scientific">Salinicoccus roseus</name>
    <dbReference type="NCBI Taxonomy" id="45670"/>
    <lineage>
        <taxon>Bacteria</taxon>
        <taxon>Bacillati</taxon>
        <taxon>Bacillota</taxon>
        <taxon>Bacilli</taxon>
        <taxon>Bacillales</taxon>
        <taxon>Staphylococcaceae</taxon>
        <taxon>Salinicoccus</taxon>
    </lineage>
</organism>
<dbReference type="AlphaFoldDB" id="A0A0C2HNY0"/>
<dbReference type="Proteomes" id="UP000031546">
    <property type="component" value="Unassembled WGS sequence"/>
</dbReference>
<dbReference type="EMBL" id="JXII01000003">
    <property type="protein sequence ID" value="KIH71176.1"/>
    <property type="molecule type" value="Genomic_DNA"/>
</dbReference>
<dbReference type="Gene3D" id="3.40.50.1980">
    <property type="entry name" value="Nitrogenase molybdenum iron protein domain"/>
    <property type="match status" value="2"/>
</dbReference>
<feature type="chain" id="PRO_5002166491" evidence="6">
    <location>
        <begin position="24"/>
        <end position="306"/>
    </location>
</feature>
<proteinExistence type="inferred from homology"/>
<keyword evidence="4 6" id="KW-0732">Signal</keyword>
<dbReference type="PROSITE" id="PS51257">
    <property type="entry name" value="PROKAR_LIPOPROTEIN"/>
    <property type="match status" value="1"/>
</dbReference>
<comment type="subcellular location">
    <subcellularLocation>
        <location evidence="1">Cell envelope</location>
    </subcellularLocation>
</comment>
<protein>
    <submittedName>
        <fullName evidence="8">Zinc ABC transporter substrate-binding protein</fullName>
    </submittedName>
</protein>
<evidence type="ECO:0000256" key="3">
    <source>
        <dbReference type="ARBA" id="ARBA00022723"/>
    </source>
</evidence>
<dbReference type="GO" id="GO:0007155">
    <property type="term" value="P:cell adhesion"/>
    <property type="evidence" value="ECO:0007669"/>
    <property type="project" value="InterPro"/>
</dbReference>
<dbReference type="InterPro" id="IPR006127">
    <property type="entry name" value="ZnuA-like"/>
</dbReference>
<dbReference type="GO" id="GO:0030001">
    <property type="term" value="P:metal ion transport"/>
    <property type="evidence" value="ECO:0007669"/>
    <property type="project" value="InterPro"/>
</dbReference>
<keyword evidence="3" id="KW-0479">Metal-binding</keyword>
<dbReference type="InterPro" id="IPR050492">
    <property type="entry name" value="Bact_metal-bind_prot9"/>
</dbReference>
<sequence>MNKVHPFFILAASLMLLMGCSEAESSEDGRPDVVVTTTFIYDMVQVISEDADAFDTSLVIPAGEDPHIYQPKASDLKLILEADTLIYQGLNFEGRMVDVLDEGVSVTRNFSEDKLMFEGEGEGEADPHFWFDIDLYKSATNTVYETLAEAYPEHRDTFLRNRDAYFEELDALDTYVENRIEEIPPSSRLVITPHDAFGYLASNYDLEVHAPQGISTDSEVSNSTIEETANLIMSRDIKAIFVETTTNPDQMRRLQEIIDSRGGTVEVVGSEGEALLSDSLAQEGDSGDTYISMFRHNIDTITEHLK</sequence>
<evidence type="ECO:0000256" key="4">
    <source>
        <dbReference type="ARBA" id="ARBA00022729"/>
    </source>
</evidence>
<accession>A0A0C2HNY0</accession>
<dbReference type="InterPro" id="IPR006128">
    <property type="entry name" value="Lipoprotein_PsaA-like"/>
</dbReference>
<evidence type="ECO:0000313" key="7">
    <source>
        <dbReference type="EMBL" id="KIH71176.1"/>
    </source>
</evidence>
<evidence type="ECO:0000256" key="5">
    <source>
        <dbReference type="RuleBase" id="RU003512"/>
    </source>
</evidence>
<dbReference type="PRINTS" id="PR00690">
    <property type="entry name" value="ADHESNFAMILY"/>
</dbReference>
<reference evidence="8 10" key="4">
    <citation type="submission" date="2022-12" db="EMBL/GenBank/DDBJ databases">
        <title>Genome analysis and biological profiling of marine Salinicoccus roseus MOSEL-ME25.</title>
        <authorList>
            <person name="Mirza F.T."/>
            <person name="Xie Y."/>
            <person name="Shinwari Z.K."/>
        </authorList>
    </citation>
    <scope>NUCLEOTIDE SEQUENCE [LARGE SCALE GENOMIC DNA]</scope>
    <source>
        <strain evidence="8 10">MOSEL-ME25</strain>
    </source>
</reference>
<evidence type="ECO:0000313" key="9">
    <source>
        <dbReference type="Proteomes" id="UP000031546"/>
    </source>
</evidence>
<evidence type="ECO:0000256" key="1">
    <source>
        <dbReference type="ARBA" id="ARBA00004196"/>
    </source>
</evidence>
<dbReference type="GO" id="GO:0046872">
    <property type="term" value="F:metal ion binding"/>
    <property type="evidence" value="ECO:0007669"/>
    <property type="project" value="UniProtKB-KW"/>
</dbReference>
<dbReference type="RefSeq" id="WP_040105300.1">
    <property type="nucleotide sequence ID" value="NZ_JABEVU030000001.1"/>
</dbReference>
<dbReference type="EMBL" id="JABEVU030000001">
    <property type="protein sequence ID" value="MDB0579900.1"/>
    <property type="molecule type" value="Genomic_DNA"/>
</dbReference>
<comment type="similarity">
    <text evidence="5">Belongs to the bacterial solute-binding protein 9 family.</text>
</comment>
<dbReference type="GO" id="GO:0030313">
    <property type="term" value="C:cell envelope"/>
    <property type="evidence" value="ECO:0007669"/>
    <property type="project" value="UniProtKB-SubCell"/>
</dbReference>
<evidence type="ECO:0000313" key="10">
    <source>
        <dbReference type="Proteomes" id="UP000527860"/>
    </source>
</evidence>
<name>A0A0C2HNY0_9STAP</name>
<dbReference type="SUPFAM" id="SSF53807">
    <property type="entry name" value="Helical backbone' metal receptor"/>
    <property type="match status" value="1"/>
</dbReference>
<dbReference type="InterPro" id="IPR006129">
    <property type="entry name" value="AdhesinB"/>
</dbReference>
<dbReference type="PRINTS" id="PR00691">
    <property type="entry name" value="ADHESINB"/>
</dbReference>
<dbReference type="PANTHER" id="PTHR42953:SF1">
    <property type="entry name" value="METAL-BINDING PROTEIN HI_0362-RELATED"/>
    <property type="match status" value="1"/>
</dbReference>
<reference evidence="10" key="2">
    <citation type="submission" date="2020-04" db="EMBL/GenBank/DDBJ databases">
        <title>Genome analysis and biological profiling of marine Cellulosimicrobium funkei MOSEL-ME6.</title>
        <authorList>
            <person name="Tanveer F."/>
            <person name="Xie Y."/>
            <person name="Shinwari Z.K."/>
        </authorList>
    </citation>
    <scope>NUCLEOTIDE SEQUENCE [LARGE SCALE GENOMIC DNA]</scope>
    <source>
        <strain evidence="10">MOSEL-ME25</strain>
    </source>
</reference>
<evidence type="ECO:0000256" key="6">
    <source>
        <dbReference type="SAM" id="SignalP"/>
    </source>
</evidence>
<evidence type="ECO:0000313" key="8">
    <source>
        <dbReference type="EMBL" id="MDB0579900.1"/>
    </source>
</evidence>
<feature type="signal peptide" evidence="6">
    <location>
        <begin position="1"/>
        <end position="23"/>
    </location>
</feature>
<comment type="caution">
    <text evidence="7">The sequence shown here is derived from an EMBL/GenBank/DDBJ whole genome shotgun (WGS) entry which is preliminary data.</text>
</comment>
<reference evidence="8" key="3">
    <citation type="submission" date="2020-04" db="EMBL/GenBank/DDBJ databases">
        <authorList>
            <person name="Tanveer F."/>
            <person name="Xie Y."/>
            <person name="Shinwari Z.K."/>
        </authorList>
    </citation>
    <scope>NUCLEOTIDE SEQUENCE</scope>
    <source>
        <strain evidence="8">MOSEL-ME25</strain>
    </source>
</reference>
<dbReference type="PANTHER" id="PTHR42953">
    <property type="entry name" value="HIGH-AFFINITY ZINC UPTAKE SYSTEM PROTEIN ZNUA-RELATED"/>
    <property type="match status" value="1"/>
</dbReference>
<evidence type="ECO:0000256" key="2">
    <source>
        <dbReference type="ARBA" id="ARBA00022448"/>
    </source>
</evidence>
<dbReference type="GeneID" id="77844665"/>
<keyword evidence="10" id="KW-1185">Reference proteome</keyword>
<keyword evidence="2 5" id="KW-0813">Transport</keyword>
<dbReference type="Pfam" id="PF01297">
    <property type="entry name" value="ZnuA"/>
    <property type="match status" value="1"/>
</dbReference>
<reference evidence="7 9" key="1">
    <citation type="submission" date="2015-01" db="EMBL/GenBank/DDBJ databases">
        <title>Genome sequences of high lactate-tolerant strain Salinicoccus roseus W12 with industrial interest.</title>
        <authorList>
            <person name="Wang H."/>
            <person name="Yu B."/>
        </authorList>
    </citation>
    <scope>NUCLEOTIDE SEQUENCE [LARGE SCALE GENOMIC DNA]</scope>
    <source>
        <strain evidence="7 9">W12</strain>
    </source>
</reference>
<dbReference type="STRING" id="45670.SN16_03800"/>